<dbReference type="OrthoDB" id="9996928at2"/>
<evidence type="ECO:0000256" key="1">
    <source>
        <dbReference type="SAM" id="MobiDB-lite"/>
    </source>
</evidence>
<keyword evidence="2" id="KW-1133">Transmembrane helix</keyword>
<evidence type="ECO:0000313" key="4">
    <source>
        <dbReference type="EMBL" id="SFC58590.1"/>
    </source>
</evidence>
<dbReference type="RefSeq" id="WP_093452243.1">
    <property type="nucleotide sequence ID" value="NZ_FNZG01000003.1"/>
</dbReference>
<keyword evidence="5" id="KW-1185">Reference proteome</keyword>
<sequence>MTQASHKPYLRAAVLAVALSLAAPGGATSVTAGQLNLALAGGTEVVIDLAIELLLEGINGSRGAAAVASVKSGGNSDSAACPGWGCDTGEVKAQATDATGSAEATARNNPPGGAPRGVRAKASGQVAASRAVITWNGKVKAEAKGELPPALLGALPEVGNVLSAIATLDYRIEAMDLSAQGGTGGVMLLHRWNGLTSFDGGVGFGPGAPAPEVLGDLISHQAAFLTAPGMIQATGFSVTDSVSFAIDYAAFLSSGGFQASFEGEARAEASVVPLPAGLPLMLGGLGLLALRRRKGRDTSH</sequence>
<dbReference type="STRING" id="517719.SAMN05421762_1430"/>
<accession>A0A1I1KME7</accession>
<organism evidence="4 5">
    <name type="scientific">Pseudooceanicola nitratireducens</name>
    <dbReference type="NCBI Taxonomy" id="517719"/>
    <lineage>
        <taxon>Bacteria</taxon>
        <taxon>Pseudomonadati</taxon>
        <taxon>Pseudomonadota</taxon>
        <taxon>Alphaproteobacteria</taxon>
        <taxon>Rhodobacterales</taxon>
        <taxon>Paracoccaceae</taxon>
        <taxon>Pseudooceanicola</taxon>
    </lineage>
</organism>
<feature type="region of interest" description="Disordered" evidence="1">
    <location>
        <begin position="95"/>
        <end position="121"/>
    </location>
</feature>
<dbReference type="EMBL" id="FOLX01000001">
    <property type="protein sequence ID" value="SFC58590.1"/>
    <property type="molecule type" value="Genomic_DNA"/>
</dbReference>
<evidence type="ECO:0000256" key="3">
    <source>
        <dbReference type="SAM" id="SignalP"/>
    </source>
</evidence>
<feature type="signal peptide" evidence="3">
    <location>
        <begin position="1"/>
        <end position="27"/>
    </location>
</feature>
<gene>
    <name evidence="4" type="ORF">SAMN05421762_1430</name>
</gene>
<dbReference type="Proteomes" id="UP000231644">
    <property type="component" value="Unassembled WGS sequence"/>
</dbReference>
<feature type="chain" id="PRO_5014116078" evidence="3">
    <location>
        <begin position="28"/>
        <end position="300"/>
    </location>
</feature>
<reference evidence="4 5" key="1">
    <citation type="submission" date="2016-10" db="EMBL/GenBank/DDBJ databases">
        <authorList>
            <person name="de Groot N.N."/>
        </authorList>
    </citation>
    <scope>NUCLEOTIDE SEQUENCE [LARGE SCALE GENOMIC DNA]</scope>
    <source>
        <strain evidence="4 5">DSM 29619</strain>
    </source>
</reference>
<feature type="transmembrane region" description="Helical" evidence="2">
    <location>
        <begin position="271"/>
        <end position="290"/>
    </location>
</feature>
<dbReference type="AlphaFoldDB" id="A0A1I1KME7"/>
<evidence type="ECO:0000313" key="5">
    <source>
        <dbReference type="Proteomes" id="UP000231644"/>
    </source>
</evidence>
<keyword evidence="3" id="KW-0732">Signal</keyword>
<proteinExistence type="predicted"/>
<keyword evidence="2" id="KW-0472">Membrane</keyword>
<protein>
    <submittedName>
        <fullName evidence="4">VPLPA-CTERM protein sorting domain-containing protein</fullName>
    </submittedName>
</protein>
<keyword evidence="2" id="KW-0812">Transmembrane</keyword>
<evidence type="ECO:0000256" key="2">
    <source>
        <dbReference type="SAM" id="Phobius"/>
    </source>
</evidence>
<name>A0A1I1KME7_9RHOB</name>